<reference evidence="8" key="1">
    <citation type="submission" date="2020-07" db="EMBL/GenBank/DDBJ databases">
        <title>Ethylene signaling mediates host invasion by parasitic plants.</title>
        <authorList>
            <person name="Yoshida S."/>
        </authorList>
    </citation>
    <scope>NUCLEOTIDE SEQUENCE</scope>
    <source>
        <strain evidence="8">Okayama</strain>
    </source>
</reference>
<dbReference type="EMBL" id="BMAC01000540">
    <property type="protein sequence ID" value="GFP98690.1"/>
    <property type="molecule type" value="Genomic_DNA"/>
</dbReference>
<comment type="subcellular location">
    <subcellularLocation>
        <location evidence="1">Membrane</location>
    </subcellularLocation>
</comment>
<keyword evidence="9" id="KW-1185">Reference proteome</keyword>
<evidence type="ECO:0000313" key="8">
    <source>
        <dbReference type="EMBL" id="GFP98690.1"/>
    </source>
</evidence>
<dbReference type="GO" id="GO:0030134">
    <property type="term" value="C:COPII-coated ER to Golgi transport vesicle"/>
    <property type="evidence" value="ECO:0007669"/>
    <property type="project" value="TreeGrafter"/>
</dbReference>
<evidence type="ECO:0000259" key="6">
    <source>
        <dbReference type="Pfam" id="PF07970"/>
    </source>
</evidence>
<keyword evidence="3 5" id="KW-1133">Transmembrane helix</keyword>
<name>A0A830CG78_9LAMI</name>
<protein>
    <submittedName>
        <fullName evidence="8">Endoplasmic reticulum-golgi intermediate compartment protein 3</fullName>
    </submittedName>
</protein>
<dbReference type="GO" id="GO:0016020">
    <property type="term" value="C:membrane"/>
    <property type="evidence" value="ECO:0007669"/>
    <property type="project" value="UniProtKB-SubCell"/>
</dbReference>
<feature type="domain" description="Endoplasmic reticulum vesicle transporter N-terminal" evidence="7">
    <location>
        <begin position="8"/>
        <end position="97"/>
    </location>
</feature>
<evidence type="ECO:0000256" key="2">
    <source>
        <dbReference type="ARBA" id="ARBA00022692"/>
    </source>
</evidence>
<feature type="domain" description="Endoplasmic reticulum vesicle transporter C-terminal" evidence="6">
    <location>
        <begin position="149"/>
        <end position="366"/>
    </location>
</feature>
<evidence type="ECO:0000256" key="4">
    <source>
        <dbReference type="ARBA" id="ARBA00023136"/>
    </source>
</evidence>
<dbReference type="OrthoDB" id="270930at2759"/>
<evidence type="ECO:0000256" key="1">
    <source>
        <dbReference type="ARBA" id="ARBA00004370"/>
    </source>
</evidence>
<dbReference type="Proteomes" id="UP000653305">
    <property type="component" value="Unassembled WGS sequence"/>
</dbReference>
<gene>
    <name evidence="8" type="ORF">PHJA_002012900</name>
</gene>
<sequence>MDRMYNKLRNLDAYPKINEDFYSRTLSGGVITLASSIVIALLFISEFRLYLHTVTESKLVVDTSRGGKLRINFDVTFPAIPCTLLSLDTMDISGERHLDIRHDIFKKRIDSHANVIEVRQDGIGAPKIERPLQRHGGRLEHNETYCGSCFGAESSDEECCNSCEEVREAYRKKGWGLTNTDLIDQCKREGFVQKVKEEEGEGCNIHGSLEVNKVAGNFHFAPGKSFHQGNVHLLDLLALQTESYNISHTINKLSFGDSIPGITNPLDGVQWAQGTPNGVYQYFIKVVPTVYTNIRGYTIESNQFSVTEHYKSLEEDHFRSLPGVFFYYDLSPIKVTFTEEHTSFLHFLTHICAIVGGIFTVAGIMDSFIYHGQKAIKKKMELGKLR</sequence>
<dbReference type="PANTHER" id="PTHR10984:SF55">
    <property type="entry name" value="ENDOPLASMIC RETICULUM VESICLE TRANSPORTER C-TERMINAL DOMAIN-CONTAINING PROTEIN"/>
    <property type="match status" value="1"/>
</dbReference>
<evidence type="ECO:0000256" key="5">
    <source>
        <dbReference type="SAM" id="Phobius"/>
    </source>
</evidence>
<keyword evidence="4 5" id="KW-0472">Membrane</keyword>
<dbReference type="Pfam" id="PF07970">
    <property type="entry name" value="COPIIcoated_ERV"/>
    <property type="match status" value="1"/>
</dbReference>
<feature type="transmembrane region" description="Helical" evidence="5">
    <location>
        <begin position="344"/>
        <end position="370"/>
    </location>
</feature>
<evidence type="ECO:0000259" key="7">
    <source>
        <dbReference type="Pfam" id="PF13850"/>
    </source>
</evidence>
<dbReference type="InterPro" id="IPR045888">
    <property type="entry name" value="Erv"/>
</dbReference>
<dbReference type="GO" id="GO:0005783">
    <property type="term" value="C:endoplasmic reticulum"/>
    <property type="evidence" value="ECO:0007669"/>
    <property type="project" value="TreeGrafter"/>
</dbReference>
<dbReference type="PANTHER" id="PTHR10984">
    <property type="entry name" value="ENDOPLASMIC RETICULUM-GOLGI INTERMEDIATE COMPARTMENT PROTEIN"/>
    <property type="match status" value="1"/>
</dbReference>
<evidence type="ECO:0000256" key="3">
    <source>
        <dbReference type="ARBA" id="ARBA00022989"/>
    </source>
</evidence>
<comment type="caution">
    <text evidence="8">The sequence shown here is derived from an EMBL/GenBank/DDBJ whole genome shotgun (WGS) entry which is preliminary data.</text>
</comment>
<organism evidence="8 9">
    <name type="scientific">Phtheirospermum japonicum</name>
    <dbReference type="NCBI Taxonomy" id="374723"/>
    <lineage>
        <taxon>Eukaryota</taxon>
        <taxon>Viridiplantae</taxon>
        <taxon>Streptophyta</taxon>
        <taxon>Embryophyta</taxon>
        <taxon>Tracheophyta</taxon>
        <taxon>Spermatophyta</taxon>
        <taxon>Magnoliopsida</taxon>
        <taxon>eudicotyledons</taxon>
        <taxon>Gunneridae</taxon>
        <taxon>Pentapetalae</taxon>
        <taxon>asterids</taxon>
        <taxon>lamiids</taxon>
        <taxon>Lamiales</taxon>
        <taxon>Orobanchaceae</taxon>
        <taxon>Orobanchaceae incertae sedis</taxon>
        <taxon>Phtheirospermum</taxon>
    </lineage>
</organism>
<dbReference type="Pfam" id="PF13850">
    <property type="entry name" value="ERGIC_N"/>
    <property type="match status" value="1"/>
</dbReference>
<accession>A0A830CG78</accession>
<proteinExistence type="predicted"/>
<dbReference type="InterPro" id="IPR012936">
    <property type="entry name" value="Erv_C"/>
</dbReference>
<evidence type="ECO:0000313" key="9">
    <source>
        <dbReference type="Proteomes" id="UP000653305"/>
    </source>
</evidence>
<feature type="transmembrane region" description="Helical" evidence="5">
    <location>
        <begin position="21"/>
        <end position="44"/>
    </location>
</feature>
<keyword evidence="2 5" id="KW-0812">Transmembrane</keyword>
<dbReference type="AlphaFoldDB" id="A0A830CG78"/>
<dbReference type="InterPro" id="IPR039542">
    <property type="entry name" value="Erv_N"/>
</dbReference>